<keyword evidence="12" id="KW-1185">Reference proteome</keyword>
<dbReference type="SUPFAM" id="SSF52954">
    <property type="entry name" value="Class II aaRS ABD-related"/>
    <property type="match status" value="1"/>
</dbReference>
<evidence type="ECO:0000256" key="4">
    <source>
        <dbReference type="ARBA" id="ARBA00022741"/>
    </source>
</evidence>
<dbReference type="Gene3D" id="3.30.930.10">
    <property type="entry name" value="Bira Bifunctional Protein, Domain 2"/>
    <property type="match status" value="1"/>
</dbReference>
<dbReference type="KEGG" id="cinf:CINF_0536"/>
<keyword evidence="3 8" id="KW-0436">Ligase</keyword>
<dbReference type="Proteomes" id="UP000509414">
    <property type="component" value="Chromosome"/>
</dbReference>
<name>A0A7H9CJW2_9BACT</name>
<evidence type="ECO:0000256" key="6">
    <source>
        <dbReference type="ARBA" id="ARBA00023146"/>
    </source>
</evidence>
<dbReference type="InterPro" id="IPR004516">
    <property type="entry name" value="HisRS/HisZ"/>
</dbReference>
<reference evidence="11 12" key="1">
    <citation type="submission" date="2020-02" db="EMBL/GenBank/DDBJ databases">
        <title>Complete genome sequence of the novel Campylobacter species Candidatus Campylobacter infans.</title>
        <authorList>
            <person name="Duim B."/>
            <person name="Zomer A."/>
            <person name="van der Graaf L."/>
            <person name="Wagenaar J."/>
        </authorList>
    </citation>
    <scope>NUCLEOTIDE SEQUENCE [LARGE SCALE GENOMIC DNA]</scope>
    <source>
        <strain evidence="11 12">19S00001</strain>
    </source>
</reference>
<evidence type="ECO:0000313" key="12">
    <source>
        <dbReference type="Proteomes" id="UP000509414"/>
    </source>
</evidence>
<dbReference type="Pfam" id="PF03129">
    <property type="entry name" value="HGTP_anticodon"/>
    <property type="match status" value="1"/>
</dbReference>
<organism evidence="11 12">
    <name type="scientific">Candidatus Campylobacter infans</name>
    <dbReference type="NCBI Taxonomy" id="2561898"/>
    <lineage>
        <taxon>Bacteria</taxon>
        <taxon>Pseudomonadati</taxon>
        <taxon>Campylobacterota</taxon>
        <taxon>Epsilonproteobacteria</taxon>
        <taxon>Campylobacterales</taxon>
        <taxon>Campylobacteraceae</taxon>
        <taxon>Campylobacter</taxon>
    </lineage>
</organism>
<dbReference type="InterPro" id="IPR004154">
    <property type="entry name" value="Anticodon-bd"/>
</dbReference>
<dbReference type="GO" id="GO:0005737">
    <property type="term" value="C:cytoplasm"/>
    <property type="evidence" value="ECO:0007669"/>
    <property type="project" value="UniProtKB-SubCell"/>
</dbReference>
<proteinExistence type="inferred from homology"/>
<dbReference type="InterPro" id="IPR036621">
    <property type="entry name" value="Anticodon-bd_dom_sf"/>
</dbReference>
<feature type="binding site" evidence="9">
    <location>
        <position position="111"/>
    </location>
    <ligand>
        <name>L-histidine</name>
        <dbReference type="ChEBI" id="CHEBI:57595"/>
    </ligand>
</feature>
<evidence type="ECO:0000256" key="1">
    <source>
        <dbReference type="ARBA" id="ARBA00008226"/>
    </source>
</evidence>
<protein>
    <recommendedName>
        <fullName evidence="8">Histidine--tRNA ligase</fullName>
        <ecNumber evidence="8">6.1.1.21</ecNumber>
    </recommendedName>
    <alternativeName>
        <fullName evidence="8">Histidyl-tRNA synthetase</fullName>
        <shortName evidence="8">HisRS</shortName>
    </alternativeName>
</protein>
<evidence type="ECO:0000313" key="11">
    <source>
        <dbReference type="EMBL" id="QLI05059.1"/>
    </source>
</evidence>
<keyword evidence="8" id="KW-0963">Cytoplasm</keyword>
<feature type="binding site" evidence="9">
    <location>
        <position position="125"/>
    </location>
    <ligand>
        <name>L-histidine</name>
        <dbReference type="ChEBI" id="CHEBI:57595"/>
    </ligand>
</feature>
<dbReference type="AlphaFoldDB" id="A0A7H9CJW2"/>
<dbReference type="InterPro" id="IPR045864">
    <property type="entry name" value="aa-tRNA-synth_II/BPL/LPL"/>
</dbReference>
<keyword evidence="4 8" id="KW-0547">Nucleotide-binding</keyword>
<dbReference type="PANTHER" id="PTHR43707">
    <property type="entry name" value="HISTIDYL-TRNA SYNTHETASE"/>
    <property type="match status" value="1"/>
</dbReference>
<keyword evidence="6 8" id="KW-0030">Aminoacyl-tRNA synthetase</keyword>
<evidence type="ECO:0000256" key="7">
    <source>
        <dbReference type="ARBA" id="ARBA00047639"/>
    </source>
</evidence>
<dbReference type="GO" id="GO:0004821">
    <property type="term" value="F:histidine-tRNA ligase activity"/>
    <property type="evidence" value="ECO:0007669"/>
    <property type="project" value="UniProtKB-UniRule"/>
</dbReference>
<evidence type="ECO:0000259" key="10">
    <source>
        <dbReference type="PROSITE" id="PS50862"/>
    </source>
</evidence>
<feature type="binding site" evidence="9">
    <location>
        <begin position="80"/>
        <end position="82"/>
    </location>
    <ligand>
        <name>L-histidine</name>
        <dbReference type="ChEBI" id="CHEBI:57595"/>
    </ligand>
</feature>
<feature type="binding site" evidence="9">
    <location>
        <begin position="259"/>
        <end position="260"/>
    </location>
    <ligand>
        <name>L-histidine</name>
        <dbReference type="ChEBI" id="CHEBI:57595"/>
    </ligand>
</feature>
<dbReference type="HAMAP" id="MF_00127">
    <property type="entry name" value="His_tRNA_synth"/>
    <property type="match status" value="1"/>
</dbReference>
<feature type="binding site" evidence="9">
    <location>
        <position position="129"/>
    </location>
    <ligand>
        <name>L-histidine</name>
        <dbReference type="ChEBI" id="CHEBI:57595"/>
    </ligand>
</feature>
<evidence type="ECO:0000256" key="5">
    <source>
        <dbReference type="ARBA" id="ARBA00022917"/>
    </source>
</evidence>
<dbReference type="Pfam" id="PF13393">
    <property type="entry name" value="tRNA-synt_His"/>
    <property type="match status" value="1"/>
</dbReference>
<comment type="subcellular location">
    <subcellularLocation>
        <location evidence="8">Cytoplasm</location>
    </subcellularLocation>
</comment>
<feature type="domain" description="Aminoacyl-transfer RNA synthetases class-II family profile" evidence="10">
    <location>
        <begin position="1"/>
        <end position="312"/>
    </location>
</feature>
<gene>
    <name evidence="8 11" type="primary">hisS</name>
    <name evidence="11" type="ORF">CINF_0536</name>
</gene>
<dbReference type="EC" id="6.1.1.21" evidence="8"/>
<dbReference type="InterPro" id="IPR015807">
    <property type="entry name" value="His-tRNA-ligase"/>
</dbReference>
<dbReference type="RefSeq" id="WP_179975647.1">
    <property type="nucleotide sequence ID" value="NZ_CP049075.1"/>
</dbReference>
<dbReference type="GO" id="GO:0006427">
    <property type="term" value="P:histidyl-tRNA aminoacylation"/>
    <property type="evidence" value="ECO:0007669"/>
    <property type="project" value="UniProtKB-UniRule"/>
</dbReference>
<dbReference type="SUPFAM" id="SSF55681">
    <property type="entry name" value="Class II aaRS and biotin synthetases"/>
    <property type="match status" value="1"/>
</dbReference>
<feature type="binding site" evidence="9">
    <location>
        <position position="255"/>
    </location>
    <ligand>
        <name>L-histidine</name>
        <dbReference type="ChEBI" id="CHEBI:57595"/>
    </ligand>
</feature>
<dbReference type="PROSITE" id="PS50862">
    <property type="entry name" value="AA_TRNA_LIGASE_II"/>
    <property type="match status" value="1"/>
</dbReference>
<sequence length="415" mass="47108">MITSLRGMHDLLDDRARLYKNIINTCEQVASKYGYNYIQTPTLERTALYKRSVGESSDIVGKEMYEFSDKGGDSICLRPEGTAGVVRAFLENKLDKAGGIYRWYYHGSMFRYERPQRGRQREFHQFGVECFGIASVYEDAMLICMASDILKALNIKATLKINSLGDEDSMQNYKEALLKYAKRVSARLCMDCKRRISTNVMRILDCKNENCQQALSGAPILLDALNDKCKNEFETLQILLRQAGIKFVIDSNLVRGLDYYCKTAFEFVSDEIGAQSAIIGGGRYDRLISDLEGHDTPAVGWAMGIERIMEILALKSEEKAQKDSIYLCALDEKLLKNICFLANQLRAFGFKVLISYDIKAPAKQLANADKINAKFFLCLGLDEAKNNEIWLRNLENKIDKKVPLDDLISELNEQN</sequence>
<dbReference type="GO" id="GO:0005524">
    <property type="term" value="F:ATP binding"/>
    <property type="evidence" value="ECO:0007669"/>
    <property type="project" value="UniProtKB-UniRule"/>
</dbReference>
<comment type="similarity">
    <text evidence="1 8">Belongs to the class-II aminoacyl-tRNA synthetase family.</text>
</comment>
<dbReference type="InterPro" id="IPR006195">
    <property type="entry name" value="aa-tRNA-synth_II"/>
</dbReference>
<dbReference type="NCBIfam" id="TIGR00442">
    <property type="entry name" value="hisS"/>
    <property type="match status" value="1"/>
</dbReference>
<keyword evidence="8" id="KW-0067">ATP-binding</keyword>
<comment type="subunit">
    <text evidence="2 8">Homodimer.</text>
</comment>
<evidence type="ECO:0000256" key="9">
    <source>
        <dbReference type="PIRSR" id="PIRSR001549-1"/>
    </source>
</evidence>
<evidence type="ECO:0000256" key="2">
    <source>
        <dbReference type="ARBA" id="ARBA00011738"/>
    </source>
</evidence>
<comment type="catalytic activity">
    <reaction evidence="7 8">
        <text>tRNA(His) + L-histidine + ATP = L-histidyl-tRNA(His) + AMP + diphosphate + H(+)</text>
        <dbReference type="Rhea" id="RHEA:17313"/>
        <dbReference type="Rhea" id="RHEA-COMP:9665"/>
        <dbReference type="Rhea" id="RHEA-COMP:9689"/>
        <dbReference type="ChEBI" id="CHEBI:15378"/>
        <dbReference type="ChEBI" id="CHEBI:30616"/>
        <dbReference type="ChEBI" id="CHEBI:33019"/>
        <dbReference type="ChEBI" id="CHEBI:57595"/>
        <dbReference type="ChEBI" id="CHEBI:78442"/>
        <dbReference type="ChEBI" id="CHEBI:78527"/>
        <dbReference type="ChEBI" id="CHEBI:456215"/>
        <dbReference type="EC" id="6.1.1.21"/>
    </reaction>
</comment>
<evidence type="ECO:0000256" key="3">
    <source>
        <dbReference type="ARBA" id="ARBA00022598"/>
    </source>
</evidence>
<dbReference type="CDD" id="cd00773">
    <property type="entry name" value="HisRS-like_core"/>
    <property type="match status" value="1"/>
</dbReference>
<dbReference type="Gene3D" id="3.40.50.800">
    <property type="entry name" value="Anticodon-binding domain"/>
    <property type="match status" value="1"/>
</dbReference>
<dbReference type="PANTHER" id="PTHR43707:SF1">
    <property type="entry name" value="HISTIDINE--TRNA LIGASE, MITOCHONDRIAL-RELATED"/>
    <property type="match status" value="1"/>
</dbReference>
<keyword evidence="5 8" id="KW-0648">Protein biosynthesis</keyword>
<dbReference type="EMBL" id="CP049075">
    <property type="protein sequence ID" value="QLI05059.1"/>
    <property type="molecule type" value="Genomic_DNA"/>
</dbReference>
<dbReference type="PIRSF" id="PIRSF001549">
    <property type="entry name" value="His-tRNA_synth"/>
    <property type="match status" value="1"/>
</dbReference>
<accession>A0A7H9CJW2</accession>
<evidence type="ECO:0000256" key="8">
    <source>
        <dbReference type="HAMAP-Rule" id="MF_00127"/>
    </source>
</evidence>
<dbReference type="InterPro" id="IPR041715">
    <property type="entry name" value="HisRS-like_core"/>
</dbReference>